<reference evidence="1" key="1">
    <citation type="submission" date="2023-03" db="EMBL/GenBank/DDBJ databases">
        <title>Massive genome expansion in bonnet fungi (Mycena s.s.) driven by repeated elements and novel gene families across ecological guilds.</title>
        <authorList>
            <consortium name="Lawrence Berkeley National Laboratory"/>
            <person name="Harder C.B."/>
            <person name="Miyauchi S."/>
            <person name="Viragh M."/>
            <person name="Kuo A."/>
            <person name="Thoen E."/>
            <person name="Andreopoulos B."/>
            <person name="Lu D."/>
            <person name="Skrede I."/>
            <person name="Drula E."/>
            <person name="Henrissat B."/>
            <person name="Morin E."/>
            <person name="Kohler A."/>
            <person name="Barry K."/>
            <person name="LaButti K."/>
            <person name="Morin E."/>
            <person name="Salamov A."/>
            <person name="Lipzen A."/>
            <person name="Mereny Z."/>
            <person name="Hegedus B."/>
            <person name="Baldrian P."/>
            <person name="Stursova M."/>
            <person name="Weitz H."/>
            <person name="Taylor A."/>
            <person name="Grigoriev I.V."/>
            <person name="Nagy L.G."/>
            <person name="Martin F."/>
            <person name="Kauserud H."/>
        </authorList>
    </citation>
    <scope>NUCLEOTIDE SEQUENCE</scope>
    <source>
        <strain evidence="1">CBHHK188m</strain>
    </source>
</reference>
<organism evidence="1 2">
    <name type="scientific">Mycena maculata</name>
    <dbReference type="NCBI Taxonomy" id="230809"/>
    <lineage>
        <taxon>Eukaryota</taxon>
        <taxon>Fungi</taxon>
        <taxon>Dikarya</taxon>
        <taxon>Basidiomycota</taxon>
        <taxon>Agaricomycotina</taxon>
        <taxon>Agaricomycetes</taxon>
        <taxon>Agaricomycetidae</taxon>
        <taxon>Agaricales</taxon>
        <taxon>Marasmiineae</taxon>
        <taxon>Mycenaceae</taxon>
        <taxon>Mycena</taxon>
    </lineage>
</organism>
<evidence type="ECO:0000313" key="2">
    <source>
        <dbReference type="Proteomes" id="UP001215280"/>
    </source>
</evidence>
<name>A0AAD7MMV3_9AGAR</name>
<comment type="caution">
    <text evidence="1">The sequence shown here is derived from an EMBL/GenBank/DDBJ whole genome shotgun (WGS) entry which is preliminary data.</text>
</comment>
<feature type="non-terminal residue" evidence="1">
    <location>
        <position position="1"/>
    </location>
</feature>
<accession>A0AAD7MMV3</accession>
<dbReference type="Proteomes" id="UP001215280">
    <property type="component" value="Unassembled WGS sequence"/>
</dbReference>
<proteinExistence type="predicted"/>
<keyword evidence="2" id="KW-1185">Reference proteome</keyword>
<dbReference type="AlphaFoldDB" id="A0AAD7MMV3"/>
<evidence type="ECO:0000313" key="1">
    <source>
        <dbReference type="EMBL" id="KAJ7724324.1"/>
    </source>
</evidence>
<gene>
    <name evidence="1" type="ORF">DFH07DRAFT_759152</name>
</gene>
<dbReference type="EMBL" id="JARJLG010000239">
    <property type="protein sequence ID" value="KAJ7724324.1"/>
    <property type="molecule type" value="Genomic_DNA"/>
</dbReference>
<protein>
    <submittedName>
        <fullName evidence="1">Uncharacterized protein</fullName>
    </submittedName>
</protein>
<sequence>GGKAGRHDWVEQVPGIGKIPYVLAQTFEHSGGHSFRHIHRVTSMLGVSRFVHLPSGSILIHIPNTVNLTLSTAEITGAATTLFNRLLAEREALAQMITALNMVQRKGKGNINIRGRLALYNIFWNF</sequence>